<evidence type="ECO:0000313" key="5">
    <source>
        <dbReference type="Proteomes" id="UP000800039"/>
    </source>
</evidence>
<dbReference type="RefSeq" id="XP_040793347.1">
    <property type="nucleotide sequence ID" value="XM_040927919.1"/>
</dbReference>
<gene>
    <name evidence="4" type="ORF">K460DRAFT_273976</name>
</gene>
<feature type="signal peptide" evidence="3">
    <location>
        <begin position="1"/>
        <end position="17"/>
    </location>
</feature>
<evidence type="ECO:0000256" key="1">
    <source>
        <dbReference type="SAM" id="MobiDB-lite"/>
    </source>
</evidence>
<dbReference type="GeneID" id="63845172"/>
<feature type="region of interest" description="Disordered" evidence="1">
    <location>
        <begin position="50"/>
        <end position="76"/>
    </location>
</feature>
<evidence type="ECO:0000313" key="4">
    <source>
        <dbReference type="EMBL" id="KAF1850784.1"/>
    </source>
</evidence>
<organism evidence="4 5">
    <name type="scientific">Cucurbitaria berberidis CBS 394.84</name>
    <dbReference type="NCBI Taxonomy" id="1168544"/>
    <lineage>
        <taxon>Eukaryota</taxon>
        <taxon>Fungi</taxon>
        <taxon>Dikarya</taxon>
        <taxon>Ascomycota</taxon>
        <taxon>Pezizomycotina</taxon>
        <taxon>Dothideomycetes</taxon>
        <taxon>Pleosporomycetidae</taxon>
        <taxon>Pleosporales</taxon>
        <taxon>Pleosporineae</taxon>
        <taxon>Cucurbitariaceae</taxon>
        <taxon>Cucurbitaria</taxon>
    </lineage>
</organism>
<accession>A0A9P4GSM8</accession>
<feature type="chain" id="PRO_5040180982" evidence="3">
    <location>
        <begin position="18"/>
        <end position="341"/>
    </location>
</feature>
<evidence type="ECO:0000256" key="3">
    <source>
        <dbReference type="SAM" id="SignalP"/>
    </source>
</evidence>
<protein>
    <submittedName>
        <fullName evidence="4">Uncharacterized protein</fullName>
    </submittedName>
</protein>
<evidence type="ECO:0000256" key="2">
    <source>
        <dbReference type="SAM" id="Phobius"/>
    </source>
</evidence>
<dbReference type="EMBL" id="ML976614">
    <property type="protein sequence ID" value="KAF1850784.1"/>
    <property type="molecule type" value="Genomic_DNA"/>
</dbReference>
<dbReference type="OrthoDB" id="2596908at2759"/>
<keyword evidence="2" id="KW-0812">Transmembrane</keyword>
<feature type="transmembrane region" description="Helical" evidence="2">
    <location>
        <begin position="292"/>
        <end position="318"/>
    </location>
</feature>
<keyword evidence="2" id="KW-1133">Transmembrane helix</keyword>
<keyword evidence="2" id="KW-0472">Membrane</keyword>
<dbReference type="AlphaFoldDB" id="A0A9P4GSM8"/>
<keyword evidence="5" id="KW-1185">Reference proteome</keyword>
<proteinExistence type="predicted"/>
<dbReference type="Proteomes" id="UP000800039">
    <property type="component" value="Unassembled WGS sequence"/>
</dbReference>
<keyword evidence="3" id="KW-0732">Signal</keyword>
<name>A0A9P4GSM8_9PLEO</name>
<reference evidence="4" key="1">
    <citation type="submission" date="2020-01" db="EMBL/GenBank/DDBJ databases">
        <authorList>
            <consortium name="DOE Joint Genome Institute"/>
            <person name="Haridas S."/>
            <person name="Albert R."/>
            <person name="Binder M."/>
            <person name="Bloem J."/>
            <person name="Labutti K."/>
            <person name="Salamov A."/>
            <person name="Andreopoulos B."/>
            <person name="Baker S.E."/>
            <person name="Barry K."/>
            <person name="Bills G."/>
            <person name="Bluhm B.H."/>
            <person name="Cannon C."/>
            <person name="Castanera R."/>
            <person name="Culley D.E."/>
            <person name="Daum C."/>
            <person name="Ezra D."/>
            <person name="Gonzalez J.B."/>
            <person name="Henrissat B."/>
            <person name="Kuo A."/>
            <person name="Liang C."/>
            <person name="Lipzen A."/>
            <person name="Lutzoni F."/>
            <person name="Magnuson J."/>
            <person name="Mondo S."/>
            <person name="Nolan M."/>
            <person name="Ohm R."/>
            <person name="Pangilinan J."/>
            <person name="Park H.-J."/>
            <person name="Ramirez L."/>
            <person name="Alfaro M."/>
            <person name="Sun H."/>
            <person name="Tritt A."/>
            <person name="Yoshinaga Y."/>
            <person name="Zwiers L.-H."/>
            <person name="Turgeon B.G."/>
            <person name="Goodwin S.B."/>
            <person name="Spatafora J.W."/>
            <person name="Crous P.W."/>
            <person name="Grigoriev I.V."/>
        </authorList>
    </citation>
    <scope>NUCLEOTIDE SEQUENCE</scope>
    <source>
        <strain evidence="4">CBS 394.84</strain>
    </source>
</reference>
<sequence length="341" mass="36229">MLFKGALVGGLLAAGHAAAFKGAQVNALLQPGDDVEEVLRRDAELMATLTRRQDANAPDTAPLASLTPASGDASKGNLAEWEKQTREACMNTLGSLNGQASNPSGIAVCYNVPFLDNQTGVFQAELRMYNVSAPVNPWVGVTAADCSMTLSYLGATVQNMNANLTKRDISWPPMGAAEPRGGLLVERQDIKTMTELKVLMYVGRVNSNLMGSAMTKEALQPLLIPQIDLSARNPLTNQDIETTLSSQEASFVNGIFSKAASGPTNADPQAAASASAAVSSAAPFVVPGTSLAFFPIGLVVTSVWALFFFLAVGLGTYGRIQYRDQYRRRVRAEEARGVRTI</sequence>
<comment type="caution">
    <text evidence="4">The sequence shown here is derived from an EMBL/GenBank/DDBJ whole genome shotgun (WGS) entry which is preliminary data.</text>
</comment>